<evidence type="ECO:0000313" key="2">
    <source>
        <dbReference type="EMBL" id="GAW27357.1"/>
    </source>
</evidence>
<protein>
    <submittedName>
        <fullName evidence="2">Uncharacterized protein</fullName>
    </submittedName>
</protein>
<feature type="compositionally biased region" description="Gly residues" evidence="1">
    <location>
        <begin position="79"/>
        <end position="88"/>
    </location>
</feature>
<evidence type="ECO:0000313" key="3">
    <source>
        <dbReference type="Proteomes" id="UP000054516"/>
    </source>
</evidence>
<gene>
    <name evidence="2" type="ORF">SAMD00023353_11500170</name>
</gene>
<sequence length="88" mass="9325">MRVLLVREYGGAMHTSAWGGGGSTLPVCPDWTGRVYDPAVTRAEPVDPVLGRVRSLRAVPRRRRGSPDEEGVVGFGDAVAGGPGAHWD</sequence>
<organism evidence="2">
    <name type="scientific">Rosellinia necatrix</name>
    <name type="common">White root-rot fungus</name>
    <dbReference type="NCBI Taxonomy" id="77044"/>
    <lineage>
        <taxon>Eukaryota</taxon>
        <taxon>Fungi</taxon>
        <taxon>Dikarya</taxon>
        <taxon>Ascomycota</taxon>
        <taxon>Pezizomycotina</taxon>
        <taxon>Sordariomycetes</taxon>
        <taxon>Xylariomycetidae</taxon>
        <taxon>Xylariales</taxon>
        <taxon>Xylariaceae</taxon>
        <taxon>Rosellinia</taxon>
    </lineage>
</organism>
<reference evidence="2" key="1">
    <citation type="submission" date="2016-03" db="EMBL/GenBank/DDBJ databases">
        <title>Draft genome sequence of Rosellinia necatrix.</title>
        <authorList>
            <person name="Kanematsu S."/>
        </authorList>
    </citation>
    <scope>NUCLEOTIDE SEQUENCE [LARGE SCALE GENOMIC DNA]</scope>
    <source>
        <strain evidence="2">W97</strain>
    </source>
</reference>
<accession>A0A1S8ABA3</accession>
<feature type="region of interest" description="Disordered" evidence="1">
    <location>
        <begin position="60"/>
        <end position="88"/>
    </location>
</feature>
<evidence type="ECO:0000256" key="1">
    <source>
        <dbReference type="SAM" id="MobiDB-lite"/>
    </source>
</evidence>
<keyword evidence="3" id="KW-1185">Reference proteome</keyword>
<dbReference type="EMBL" id="DF977560">
    <property type="protein sequence ID" value="GAW27357.1"/>
    <property type="molecule type" value="Genomic_DNA"/>
</dbReference>
<proteinExistence type="predicted"/>
<name>A0A1S8ABA3_ROSNE</name>
<dbReference type="Proteomes" id="UP000054516">
    <property type="component" value="Unassembled WGS sequence"/>
</dbReference>
<dbReference type="AlphaFoldDB" id="A0A1S8ABA3"/>